<dbReference type="PANTHER" id="PTHR32305:SF15">
    <property type="entry name" value="PROTEIN RHSA-RELATED"/>
    <property type="match status" value="1"/>
</dbReference>
<proteinExistence type="predicted"/>
<dbReference type="PANTHER" id="PTHR32305">
    <property type="match status" value="1"/>
</dbReference>
<dbReference type="Pfam" id="PF03534">
    <property type="entry name" value="SpvB"/>
    <property type="match status" value="1"/>
</dbReference>
<dbReference type="InterPro" id="IPR050708">
    <property type="entry name" value="T6SS_VgrG/RHS"/>
</dbReference>
<evidence type="ECO:0000256" key="2">
    <source>
        <dbReference type="ARBA" id="ARBA00022525"/>
    </source>
</evidence>
<keyword evidence="8" id="KW-1185">Reference proteome</keyword>
<evidence type="ECO:0000256" key="4">
    <source>
        <dbReference type="ARBA" id="ARBA00023026"/>
    </source>
</evidence>
<evidence type="ECO:0000256" key="6">
    <source>
        <dbReference type="SAM" id="SignalP"/>
    </source>
</evidence>
<dbReference type="SUPFAM" id="SSF69318">
    <property type="entry name" value="Integrin alpha N-terminal domain"/>
    <property type="match status" value="1"/>
</dbReference>
<dbReference type="Pfam" id="PF13517">
    <property type="entry name" value="FG-GAP_3"/>
    <property type="match status" value="1"/>
</dbReference>
<gene>
    <name evidence="7" type="ORF">KBJ98_03280</name>
</gene>
<organism evidence="7 8">
    <name type="scientific">Flavobacterium erciyesense</name>
    <dbReference type="NCBI Taxonomy" id="2825842"/>
    <lineage>
        <taxon>Bacteria</taxon>
        <taxon>Pseudomonadati</taxon>
        <taxon>Bacteroidota</taxon>
        <taxon>Flavobacteriia</taxon>
        <taxon>Flavobacteriales</taxon>
        <taxon>Flavobacteriaceae</taxon>
        <taxon>Flavobacterium</taxon>
    </lineage>
</organism>
<feature type="transmembrane region" description="Helical" evidence="5">
    <location>
        <begin position="1838"/>
        <end position="1862"/>
    </location>
</feature>
<dbReference type="EMBL" id="JAGPXB010000002">
    <property type="protein sequence ID" value="MBQ0907721.1"/>
    <property type="molecule type" value="Genomic_DNA"/>
</dbReference>
<comment type="caution">
    <text evidence="7">The sequence shown here is derived from an EMBL/GenBank/DDBJ whole genome shotgun (WGS) entry which is preliminary data.</text>
</comment>
<evidence type="ECO:0000313" key="8">
    <source>
        <dbReference type="Proteomes" id="UP000679008"/>
    </source>
</evidence>
<name>A0ABS5D127_9FLAO</name>
<keyword evidence="5" id="KW-0812">Transmembrane</keyword>
<dbReference type="Gene3D" id="2.40.128.340">
    <property type="match status" value="1"/>
</dbReference>
<protein>
    <submittedName>
        <fullName evidence="7">VCBS repeat-containing protein</fullName>
    </submittedName>
</protein>
<reference evidence="7 8" key="1">
    <citation type="submission" date="2021-04" db="EMBL/GenBank/DDBJ databases">
        <title>Description of novel Flavobacterium sp. F-328.</title>
        <authorList>
            <person name="Saticioglu I.B."/>
        </authorList>
    </citation>
    <scope>NUCLEOTIDE SEQUENCE [LARGE SCALE GENOMIC DNA]</scope>
    <source>
        <strain evidence="7 8">F-328</strain>
    </source>
</reference>
<evidence type="ECO:0000256" key="1">
    <source>
        <dbReference type="ARBA" id="ARBA00004613"/>
    </source>
</evidence>
<keyword evidence="5" id="KW-1133">Transmembrane helix</keyword>
<feature type="transmembrane region" description="Helical" evidence="5">
    <location>
        <begin position="1874"/>
        <end position="1896"/>
    </location>
</feature>
<evidence type="ECO:0000256" key="5">
    <source>
        <dbReference type="SAM" id="Phobius"/>
    </source>
</evidence>
<dbReference type="NCBIfam" id="TIGR03696">
    <property type="entry name" value="Rhs_assc_core"/>
    <property type="match status" value="1"/>
</dbReference>
<dbReference type="InterPro" id="IPR006530">
    <property type="entry name" value="YD"/>
</dbReference>
<feature type="signal peptide" evidence="6">
    <location>
        <begin position="1"/>
        <end position="19"/>
    </location>
</feature>
<dbReference type="InterPro" id="IPR022385">
    <property type="entry name" value="Rhs_assc_core"/>
</dbReference>
<keyword evidence="4" id="KW-0843">Virulence</keyword>
<dbReference type="NCBIfam" id="TIGR01643">
    <property type="entry name" value="YD_repeat_2x"/>
    <property type="match status" value="1"/>
</dbReference>
<dbReference type="RefSeq" id="WP_210788260.1">
    <property type="nucleotide sequence ID" value="NZ_JAGPXB010000002.1"/>
</dbReference>
<comment type="subcellular location">
    <subcellularLocation>
        <location evidence="1">Secreted</location>
    </subcellularLocation>
</comment>
<keyword evidence="5" id="KW-0472">Membrane</keyword>
<keyword evidence="2" id="KW-0964">Secreted</keyword>
<dbReference type="InterPro" id="IPR003284">
    <property type="entry name" value="Sal_SpvB"/>
</dbReference>
<dbReference type="InterPro" id="IPR013517">
    <property type="entry name" value="FG-GAP"/>
</dbReference>
<dbReference type="Proteomes" id="UP000679008">
    <property type="component" value="Unassembled WGS sequence"/>
</dbReference>
<keyword evidence="3 6" id="KW-0732">Signal</keyword>
<evidence type="ECO:0000313" key="7">
    <source>
        <dbReference type="EMBL" id="MBQ0907721.1"/>
    </source>
</evidence>
<sequence length="2169" mass="238979">MKKIYLSLFLFSFFQIIIAQNFTDTKGELQISSSGTASYNLPIAVPPSIMNVAPVINLTYSSGLRGGIAGQGWSINTISSIARIATRRDIDGFVDGVDFDADDKLALDGQRLLIKTGTYWANGSSYETEYKSNTKIECVNQGSIIYFIVTAPDGSRSWYGSTPDGSQNAKSATAWHIVRYEDVNGNRIDYNYTNTAYNNTNQLYISSISFSGNPTAGIAFQNSIVFNFKNSKRVERDFIGGNSSYASKILDNIEVRTNNTLFRKYQLSHSVDPSLGYERVTNIKEINALNEESNPVEFQYEQSPTTPVRKEKAYTNNLAFDKTDLTGDFDGDGRLDFVAKDKVYTNLFKADSGNVPINLPTNNGRLFSGTTLTNNKINQFQSLIYVQETYNTIEFKTYNLIANSVSLINTKVINFNNLITYNPSLDDPNCGGYTIPNKIQENMYLEGDFNGDGISEFLIETFTNTQSFSGFFEDYYQDGTVSYYCIDQTASDGKEFYLVNIDPNANTTLGQKDFAVIPNGNLLEGYRRFVMDFNSDGKSDILIINNNKTYKIIGFKQLNTAPWIELEILGSGSIDKFSETKQILFGDYNGDGKTDIMLPDTEGGSGNTLWHIYYSNPKTSGGDFFTKESHNIVEYWPNTGSTYNTQTHFSTYYAIDVNKDGKSDIVRVWRKYYKPKWTINDHNTQWWITAFTNNIGSTLSGTTFPLSYNSDNENISPIFGPQHFNSDSPDIPIPLASNYKYNGANTELVLIRGHYNKIEYYQFNKNVETENRLISVTESSGNIKQTIDYKPMEASNSSYGNSSTDFYSSTGTVSYPNIEIIRNPTSFLVSKLTATINGMSKYQDFRYRGYVSNYEYGTVGFIRSTRSSWYRTDSDIKIWSTQHNDIALKGATTLSWSSTNANTVFDAVPTDLLSSKTNIFDTYTHPITKVYNVLLNKQITVDNLTGVTTEDTFTYDGSVSSNSYYGLETQRVSKKSIGSAIQGTATTTTTYENNPFGTGLNYYIGRPKTVATSTSISTGDTRTFNETYTYSGTNLSKSEKTGHNTGYALVEDMTYDAVGNLLTKTISAPGASSPVASRTITDEYDSTKRFVLKKTDHQGFITQFTYNTLGQVLSSTNYMGVVSTNGYDNWGKLTNSTVFNASPTPLTTTTVYNKLSSGGYTTTTTNNVSGLSVVEYDVLGREVRNSTKGLAAGSMISTMISYDALGRKSWVSEPYFSFPNRFTNYEYDYLQRPVKVTAPTGRIQTISYSGLTTTSIDDGKTTTATLDALGNKIETTDPGGVIAFTYYANGQLKQSNYEGHKVTINIDGWGNKISMNDPNAGNYTYTYDAFGQSLTETTPKGSTTNTYDTYGKLIKKKLVGDGTDIETIYSYNSLAQLTNETSKKSTGASIDVFTYGYDSLNRPSTTTESNSRFAQTKSITYDTFSRPITGTTTTQELITGMVATVLTKNNYNAYNGIMDKITDGNDALLWQLNTANEKMQSLTETLGNGIAITNAYSVDGYFSSQKHLLANTAILHNTYDFNGIKGTLNSRQNIALGTSESFSYDNLDRLTHWTNPLNGTIDSNNYDNKGRITSNNKLGSVNYNTDVATGIYRKSAIVLTPEGKNYYNTLPKQVVSYTMFKSPISINESDKGSTTFTYNSHLSRQTMNYGFTITPPSTTGVYTKTKDYTDDGTVEIIKTPTTITIRTYIGGDAYGAPLYVEKIKTLATGVVVDKKYYLHRDYLGSIIAISDENGAAIERRHFDAWGNLAKLQQNGVAIALPTDGTATKLLLLDRGYTSHEHLSEVGLIHMNGRLYDPVLRSFLMPDNFIQQPDNTQNYNRYAYVLNNPLMYTDPSGELGFLAVVLIGALVSAATYTMTALLADVPFSVGGLLKATFIGAASAAVTFGIGSASTSMFTNFYSQAAFQAVAHGTFQGTMTAISGGKFWSGFAAGALSSIASSAWGGGTTKTEGFSAENNWAYGAKTIHHAGLGAGTGTAGMIAFGTVAGGAGAALTGGNFWQGAVTGLVVSGLNHAAHEIDPPSGKKNHPWMQKFYKSQFIENQYFAAESGLRAGNYFDFTLIKKVFGFKLGEYRETSYKAEYFNNKGNVTQTSNHFFEVAAAYYVGASYKYNLGQNRFESASLSFFGVSAEYSVQSQFESSFYFGIDTGVGLGLSIGGFANIKAGWKFNF</sequence>
<feature type="chain" id="PRO_5046660304" evidence="6">
    <location>
        <begin position="20"/>
        <end position="2169"/>
    </location>
</feature>
<dbReference type="Gene3D" id="2.180.10.10">
    <property type="entry name" value="RHS repeat-associated core"/>
    <property type="match status" value="2"/>
</dbReference>
<dbReference type="InterPro" id="IPR028994">
    <property type="entry name" value="Integrin_alpha_N"/>
</dbReference>
<evidence type="ECO:0000256" key="3">
    <source>
        <dbReference type="ARBA" id="ARBA00022729"/>
    </source>
</evidence>
<accession>A0ABS5D127</accession>